<dbReference type="EMBL" id="CAJMWZ010005854">
    <property type="protein sequence ID" value="CAE6511892.1"/>
    <property type="molecule type" value="Genomic_DNA"/>
</dbReference>
<organism evidence="2 3">
    <name type="scientific">Rhizoctonia solani</name>
    <dbReference type="NCBI Taxonomy" id="456999"/>
    <lineage>
        <taxon>Eukaryota</taxon>
        <taxon>Fungi</taxon>
        <taxon>Dikarya</taxon>
        <taxon>Basidiomycota</taxon>
        <taxon>Agaricomycotina</taxon>
        <taxon>Agaricomycetes</taxon>
        <taxon>Cantharellales</taxon>
        <taxon>Ceratobasidiaceae</taxon>
        <taxon>Rhizoctonia</taxon>
    </lineage>
</organism>
<evidence type="ECO:0000256" key="1">
    <source>
        <dbReference type="SAM" id="MobiDB-lite"/>
    </source>
</evidence>
<proteinExistence type="predicted"/>
<evidence type="ECO:0000313" key="2">
    <source>
        <dbReference type="EMBL" id="CAE6511892.1"/>
    </source>
</evidence>
<feature type="region of interest" description="Disordered" evidence="1">
    <location>
        <begin position="331"/>
        <end position="354"/>
    </location>
</feature>
<protein>
    <submittedName>
        <fullName evidence="2">Uncharacterized protein</fullName>
    </submittedName>
</protein>
<sequence>MSIDQLRFDPNRSPPAASVATEIETTPGLAYRILVEQEVDVLLFVCALIQHRRKVICYMNCSIPTFHMYKKFINDVIATSVYTITKTTTTEITEVEQKFLEADRSILLLPETTTPNIEIDEIDSWVIHVGWPSDEQRYEEQRLIHQAQNTIVVACSEDEELYPAGAAIMWQSQPWPGDVNSFRASVAFLRPLFDRKLALLPAEMKAKVYPDWISCHGPRGHRHVKSWDATTLVNRANSFLLDVLKYEAPGFNNHGSDPQASLPEVSEGFVAHNSLELAVSEGVLRVKVPDSGLNHVSSLPHTDWTEPGVSGWGVEPSADWPEPNISDWGAETPSTFTPPKPRNRLNFNSRSTSRQSYANIASNVSTSIAR</sequence>
<evidence type="ECO:0000313" key="3">
    <source>
        <dbReference type="Proteomes" id="UP000663850"/>
    </source>
</evidence>
<feature type="compositionally biased region" description="Polar residues" evidence="1">
    <location>
        <begin position="345"/>
        <end position="354"/>
    </location>
</feature>
<gene>
    <name evidence="2" type="ORF">RDB_LOCUS107442</name>
</gene>
<name>A0A8H3D373_9AGAM</name>
<reference evidence="2" key="1">
    <citation type="submission" date="2021-01" db="EMBL/GenBank/DDBJ databases">
        <authorList>
            <person name="Kaushik A."/>
        </authorList>
    </citation>
    <scope>NUCLEOTIDE SEQUENCE</scope>
    <source>
        <strain evidence="2">Type strain: AG8-Rh-89/</strain>
    </source>
</reference>
<comment type="caution">
    <text evidence="2">The sequence shown here is derived from an EMBL/GenBank/DDBJ whole genome shotgun (WGS) entry which is preliminary data.</text>
</comment>
<dbReference type="Proteomes" id="UP000663850">
    <property type="component" value="Unassembled WGS sequence"/>
</dbReference>
<accession>A0A8H3D373</accession>
<dbReference type="AlphaFoldDB" id="A0A8H3D373"/>